<dbReference type="SUPFAM" id="SSF56029">
    <property type="entry name" value="Monooxygenase (hydroxylase) regulatory protein"/>
    <property type="match status" value="1"/>
</dbReference>
<dbReference type="KEGG" id="mbry:B1812_14130"/>
<sequence length="138" mass="14949">MSESANAYNAGIMQKTGKAFADEFFAEENQVVHESNAVVLVLMKSDEIDAIVEDLILGDGKKKNPSIVVEDKVGFWWIKADGAIEIDAAEASDLLGKPFSVYDLLVNVSSTVGRAYTLGTKFTITSELMGLDRALTDI</sequence>
<dbReference type="RefSeq" id="WP_085772149.1">
    <property type="nucleotide sequence ID" value="NZ_AP027149.1"/>
</dbReference>
<accession>A0A1W6MWX2</accession>
<dbReference type="NCBIfam" id="NF045804">
    <property type="entry name" value="MethMoxRegMmoB"/>
    <property type="match status" value="1"/>
</dbReference>
<dbReference type="GO" id="GO:0004497">
    <property type="term" value="F:monooxygenase activity"/>
    <property type="evidence" value="ECO:0007669"/>
    <property type="project" value="UniProtKB-KW"/>
</dbReference>
<evidence type="ECO:0000313" key="2">
    <source>
        <dbReference type="EMBL" id="ARN82026.1"/>
    </source>
</evidence>
<proteinExistence type="inferred from homology"/>
<dbReference type="InterPro" id="IPR054955">
    <property type="entry name" value="MethMoxRegMmoB"/>
</dbReference>
<dbReference type="InterPro" id="IPR003454">
    <property type="entry name" value="MOase_MmoB_DmpM"/>
</dbReference>
<protein>
    <submittedName>
        <fullName evidence="2">Methane monooxygenase</fullName>
    </submittedName>
</protein>
<gene>
    <name evidence="2" type="ORF">B1812_14130</name>
</gene>
<dbReference type="Proteomes" id="UP000193978">
    <property type="component" value="Chromosome"/>
</dbReference>
<dbReference type="Gene3D" id="3.90.56.10">
    <property type="entry name" value="Monooxygenase component MmoB/DmpM"/>
    <property type="match status" value="1"/>
</dbReference>
<evidence type="ECO:0000256" key="1">
    <source>
        <dbReference type="ARBA" id="ARBA00006313"/>
    </source>
</evidence>
<evidence type="ECO:0000313" key="3">
    <source>
        <dbReference type="Proteomes" id="UP000193978"/>
    </source>
</evidence>
<dbReference type="EMBL" id="CP019948">
    <property type="protein sequence ID" value="ARN82026.1"/>
    <property type="molecule type" value="Genomic_DNA"/>
</dbReference>
<dbReference type="AlphaFoldDB" id="A0A1W6MWX2"/>
<organism evidence="2 3">
    <name type="scientific">Methylocystis bryophila</name>
    <dbReference type="NCBI Taxonomy" id="655015"/>
    <lineage>
        <taxon>Bacteria</taxon>
        <taxon>Pseudomonadati</taxon>
        <taxon>Pseudomonadota</taxon>
        <taxon>Alphaproteobacteria</taxon>
        <taxon>Hyphomicrobiales</taxon>
        <taxon>Methylocystaceae</taxon>
        <taxon>Methylocystis</taxon>
    </lineage>
</organism>
<dbReference type="OrthoDB" id="4623061at2"/>
<dbReference type="InterPro" id="IPR036889">
    <property type="entry name" value="mOase_MmoB_DmpM_sf"/>
</dbReference>
<name>A0A1W6MWX2_9HYPH</name>
<dbReference type="STRING" id="655015.B1812_14130"/>
<dbReference type="Pfam" id="PF02406">
    <property type="entry name" value="MmoB_DmpM"/>
    <property type="match status" value="1"/>
</dbReference>
<keyword evidence="3" id="KW-1185">Reference proteome</keyword>
<keyword evidence="2" id="KW-0560">Oxidoreductase</keyword>
<comment type="similarity">
    <text evidence="1">Belongs to the TmoD/XamoD family.</text>
</comment>
<keyword evidence="2" id="KW-0503">Monooxygenase</keyword>
<reference evidence="2 3" key="1">
    <citation type="submission" date="2017-02" db="EMBL/GenBank/DDBJ databases">
        <authorList>
            <person name="Peterson S.W."/>
        </authorList>
    </citation>
    <scope>NUCLEOTIDE SEQUENCE [LARGE SCALE GENOMIC DNA]</scope>
    <source>
        <strain evidence="2 3">S285</strain>
    </source>
</reference>